<keyword evidence="5" id="KW-0520">NAD</keyword>
<dbReference type="InterPro" id="IPR036721">
    <property type="entry name" value="RCK_C_sf"/>
</dbReference>
<gene>
    <name evidence="9" type="ORF">BBF96_13310</name>
</gene>
<evidence type="ECO:0000256" key="6">
    <source>
        <dbReference type="ARBA" id="ARBA00023065"/>
    </source>
</evidence>
<feature type="domain" description="RCK C-terminal" evidence="8">
    <location>
        <begin position="137"/>
        <end position="218"/>
    </location>
</feature>
<dbReference type="SUPFAM" id="SSF116726">
    <property type="entry name" value="TrkA C-terminal domain-like"/>
    <property type="match status" value="1"/>
</dbReference>
<dbReference type="InterPro" id="IPR006037">
    <property type="entry name" value="RCK_C"/>
</dbReference>
<dbReference type="OrthoDB" id="9775180at2"/>
<dbReference type="Proteomes" id="UP000267250">
    <property type="component" value="Chromosome"/>
</dbReference>
<sequence>MRILIVGGGKAGRFLIKEFLKKGYDVTLIEQDVDKCLMIEEKFGIRVVNGDGSEAKVLEKAGIKDMDVVLAVTEDDQDNLVICQLAERQFQVPRTFATVNTPGNETLFEWLGVNVAVSSTAILSALVDQEVTMKDITTMFKLQKHDLSMVEITIKPGSPVAGKMIKDIDLPDETVLVTILRGNTALVPRGKTKIFENDKILALTHLREEKELRKCLNGDLQDTKD</sequence>
<evidence type="ECO:0000256" key="4">
    <source>
        <dbReference type="ARBA" id="ARBA00022958"/>
    </source>
</evidence>
<protein>
    <recommendedName>
        <fullName evidence="1">Trk system potassium uptake protein TrkA</fullName>
    </recommendedName>
</protein>
<keyword evidence="2" id="KW-0813">Transport</keyword>
<dbReference type="Gene3D" id="3.30.70.1450">
    <property type="entry name" value="Regulator of K+ conductance, C-terminal domain"/>
    <property type="match status" value="1"/>
</dbReference>
<dbReference type="KEGG" id="aft:BBF96_13310"/>
<evidence type="ECO:0000256" key="3">
    <source>
        <dbReference type="ARBA" id="ARBA00022538"/>
    </source>
</evidence>
<dbReference type="GO" id="GO:0015079">
    <property type="term" value="F:potassium ion transmembrane transporter activity"/>
    <property type="evidence" value="ECO:0007669"/>
    <property type="project" value="InterPro"/>
</dbReference>
<dbReference type="PANTHER" id="PTHR43833:SF5">
    <property type="entry name" value="TRK SYSTEM POTASSIUM UPTAKE PROTEIN TRKA"/>
    <property type="match status" value="1"/>
</dbReference>
<accession>A0A3Q9HRW9</accession>
<proteinExistence type="predicted"/>
<dbReference type="SUPFAM" id="SSF51735">
    <property type="entry name" value="NAD(P)-binding Rossmann-fold domains"/>
    <property type="match status" value="1"/>
</dbReference>
<evidence type="ECO:0000313" key="10">
    <source>
        <dbReference type="Proteomes" id="UP000267250"/>
    </source>
</evidence>
<dbReference type="InterPro" id="IPR050721">
    <property type="entry name" value="Trk_Ktr_HKT_K-transport"/>
</dbReference>
<dbReference type="InterPro" id="IPR003148">
    <property type="entry name" value="RCK_N"/>
</dbReference>
<organism evidence="9 10">
    <name type="scientific">Anoxybacter fermentans</name>
    <dbReference type="NCBI Taxonomy" id="1323375"/>
    <lineage>
        <taxon>Bacteria</taxon>
        <taxon>Bacillati</taxon>
        <taxon>Bacillota</taxon>
        <taxon>Clostridia</taxon>
        <taxon>Halanaerobiales</taxon>
        <taxon>Anoxybacter</taxon>
    </lineage>
</organism>
<evidence type="ECO:0000256" key="2">
    <source>
        <dbReference type="ARBA" id="ARBA00022448"/>
    </source>
</evidence>
<dbReference type="RefSeq" id="WP_127017651.1">
    <property type="nucleotide sequence ID" value="NZ_CP016379.1"/>
</dbReference>
<dbReference type="PRINTS" id="PR00335">
    <property type="entry name" value="KUPTAKETRKA"/>
</dbReference>
<keyword evidence="10" id="KW-1185">Reference proteome</keyword>
<name>A0A3Q9HRW9_9FIRM</name>
<dbReference type="Pfam" id="PF02080">
    <property type="entry name" value="TrkA_C"/>
    <property type="match status" value="1"/>
</dbReference>
<dbReference type="AlphaFoldDB" id="A0A3Q9HRW9"/>
<reference evidence="9 10" key="1">
    <citation type="submission" date="2016-07" db="EMBL/GenBank/DDBJ databases">
        <title>Genome and transcriptome analysis of iron-reducing fermentative bacteria Anoxybacter fermentans.</title>
        <authorList>
            <person name="Zeng X."/>
            <person name="Shao Z."/>
        </authorList>
    </citation>
    <scope>NUCLEOTIDE SEQUENCE [LARGE SCALE GENOMIC DNA]</scope>
    <source>
        <strain evidence="9 10">DY22613</strain>
    </source>
</reference>
<dbReference type="InterPro" id="IPR006036">
    <property type="entry name" value="K_uptake_TrkA"/>
</dbReference>
<evidence type="ECO:0000256" key="1">
    <source>
        <dbReference type="ARBA" id="ARBA00017378"/>
    </source>
</evidence>
<dbReference type="GO" id="GO:0005886">
    <property type="term" value="C:plasma membrane"/>
    <property type="evidence" value="ECO:0007669"/>
    <property type="project" value="InterPro"/>
</dbReference>
<keyword evidence="6" id="KW-0406">Ion transport</keyword>
<dbReference type="PROSITE" id="PS51201">
    <property type="entry name" value="RCK_N"/>
    <property type="match status" value="1"/>
</dbReference>
<keyword evidence="3" id="KW-0633">Potassium transport</keyword>
<dbReference type="Gene3D" id="3.40.50.720">
    <property type="entry name" value="NAD(P)-binding Rossmann-like Domain"/>
    <property type="match status" value="1"/>
</dbReference>
<evidence type="ECO:0000313" key="9">
    <source>
        <dbReference type="EMBL" id="AZR74294.1"/>
    </source>
</evidence>
<dbReference type="PROSITE" id="PS51202">
    <property type="entry name" value="RCK_C"/>
    <property type="match status" value="1"/>
</dbReference>
<feature type="domain" description="RCK N-terminal" evidence="7">
    <location>
        <begin position="1"/>
        <end position="117"/>
    </location>
</feature>
<dbReference type="PANTHER" id="PTHR43833">
    <property type="entry name" value="POTASSIUM CHANNEL PROTEIN 2-RELATED-RELATED"/>
    <property type="match status" value="1"/>
</dbReference>
<evidence type="ECO:0000256" key="5">
    <source>
        <dbReference type="ARBA" id="ARBA00023027"/>
    </source>
</evidence>
<evidence type="ECO:0000259" key="7">
    <source>
        <dbReference type="PROSITE" id="PS51201"/>
    </source>
</evidence>
<dbReference type="Pfam" id="PF02254">
    <property type="entry name" value="TrkA_N"/>
    <property type="match status" value="1"/>
</dbReference>
<dbReference type="InterPro" id="IPR036291">
    <property type="entry name" value="NAD(P)-bd_dom_sf"/>
</dbReference>
<keyword evidence="4" id="KW-0630">Potassium</keyword>
<evidence type="ECO:0000259" key="8">
    <source>
        <dbReference type="PROSITE" id="PS51202"/>
    </source>
</evidence>
<dbReference type="EMBL" id="CP016379">
    <property type="protein sequence ID" value="AZR74294.1"/>
    <property type="molecule type" value="Genomic_DNA"/>
</dbReference>